<keyword evidence="2" id="KW-1185">Reference proteome</keyword>
<evidence type="ECO:0000313" key="2">
    <source>
        <dbReference type="Proteomes" id="UP001480595"/>
    </source>
</evidence>
<sequence length="76" mass="8272">MAECVNVGETLDRFAAVDSNVKAAPEMESQYLKYIDLGDYHVAVSVSRTIKGKATRTCDGPVSESELCFGSIDLRL</sequence>
<dbReference type="GeneID" id="92085878"/>
<reference evidence="1 2" key="1">
    <citation type="submission" date="2023-01" db="EMBL/GenBank/DDBJ databases">
        <title>Analysis of 21 Apiospora genomes using comparative genomics revels a genus with tremendous synthesis potential of carbohydrate active enzymes and secondary metabolites.</title>
        <authorList>
            <person name="Sorensen T."/>
        </authorList>
    </citation>
    <scope>NUCLEOTIDE SEQUENCE [LARGE SCALE GENOMIC DNA]</scope>
    <source>
        <strain evidence="1 2">CBS 135458</strain>
    </source>
</reference>
<proteinExistence type="predicted"/>
<comment type="caution">
    <text evidence="1">The sequence shown here is derived from an EMBL/GenBank/DDBJ whole genome shotgun (WGS) entry which is preliminary data.</text>
</comment>
<protein>
    <submittedName>
        <fullName evidence="1">Uncharacterized protein</fullName>
    </submittedName>
</protein>
<evidence type="ECO:0000313" key="1">
    <source>
        <dbReference type="EMBL" id="KAK8086432.1"/>
    </source>
</evidence>
<dbReference type="EMBL" id="JAQQWL010000002">
    <property type="protein sequence ID" value="KAK8086432.1"/>
    <property type="molecule type" value="Genomic_DNA"/>
</dbReference>
<organism evidence="1 2">
    <name type="scientific">Apiospora phragmitis</name>
    <dbReference type="NCBI Taxonomy" id="2905665"/>
    <lineage>
        <taxon>Eukaryota</taxon>
        <taxon>Fungi</taxon>
        <taxon>Dikarya</taxon>
        <taxon>Ascomycota</taxon>
        <taxon>Pezizomycotina</taxon>
        <taxon>Sordariomycetes</taxon>
        <taxon>Xylariomycetidae</taxon>
        <taxon>Amphisphaeriales</taxon>
        <taxon>Apiosporaceae</taxon>
        <taxon>Apiospora</taxon>
    </lineage>
</organism>
<name>A0ABR1WTI5_9PEZI</name>
<dbReference type="RefSeq" id="XP_066720956.1">
    <property type="nucleotide sequence ID" value="XM_066852815.1"/>
</dbReference>
<accession>A0ABR1WTI5</accession>
<dbReference type="Proteomes" id="UP001480595">
    <property type="component" value="Unassembled WGS sequence"/>
</dbReference>
<gene>
    <name evidence="1" type="ORF">PG994_001406</name>
</gene>